<evidence type="ECO:0000313" key="1">
    <source>
        <dbReference type="EMBL" id="EJW95652.1"/>
    </source>
</evidence>
<organism evidence="1">
    <name type="scientific">gut metagenome</name>
    <dbReference type="NCBI Taxonomy" id="749906"/>
    <lineage>
        <taxon>unclassified sequences</taxon>
        <taxon>metagenomes</taxon>
        <taxon>organismal metagenomes</taxon>
    </lineage>
</organism>
<dbReference type="EMBL" id="AMCI01005693">
    <property type="protein sequence ID" value="EJW95652.1"/>
    <property type="molecule type" value="Genomic_DNA"/>
</dbReference>
<protein>
    <submittedName>
        <fullName evidence="1">Uncharacterized protein</fullName>
    </submittedName>
</protein>
<name>J9G1G8_9ZZZZ</name>
<accession>J9G1G8</accession>
<feature type="non-terminal residue" evidence="1">
    <location>
        <position position="1"/>
    </location>
</feature>
<gene>
    <name evidence="1" type="ORF">EVA_16243</name>
</gene>
<dbReference type="AlphaFoldDB" id="J9G1G8"/>
<sequence length="21" mass="2519">ILENREYTGCLVNFKTEKTFL</sequence>
<reference evidence="1" key="1">
    <citation type="journal article" date="2012" name="PLoS ONE">
        <title>Gene sets for utilization of primary and secondary nutrition supplies in the distal gut of endangered iberian lynx.</title>
        <authorList>
            <person name="Alcaide M."/>
            <person name="Messina E."/>
            <person name="Richter M."/>
            <person name="Bargiela R."/>
            <person name="Peplies J."/>
            <person name="Huws S.A."/>
            <person name="Newbold C.J."/>
            <person name="Golyshin P.N."/>
            <person name="Simon M.A."/>
            <person name="Lopez G."/>
            <person name="Yakimov M.M."/>
            <person name="Ferrer M."/>
        </authorList>
    </citation>
    <scope>NUCLEOTIDE SEQUENCE</scope>
</reference>
<comment type="caution">
    <text evidence="1">The sequence shown here is derived from an EMBL/GenBank/DDBJ whole genome shotgun (WGS) entry which is preliminary data.</text>
</comment>
<proteinExistence type="predicted"/>